<dbReference type="PANTHER" id="PTHR16201">
    <property type="entry name" value="SEVEN TRANSMEMBRANE PROTEIN 1-RELATED"/>
    <property type="match status" value="1"/>
</dbReference>
<dbReference type="PANTHER" id="PTHR16201:SF44">
    <property type="entry name" value="SEVEN TRANSMEMBRANE PROTEIN 1"/>
    <property type="match status" value="1"/>
</dbReference>
<name>A0A328E3G5_9ASTE</name>
<dbReference type="Proteomes" id="UP000249390">
    <property type="component" value="Unassembled WGS sequence"/>
</dbReference>
<evidence type="ECO:0008006" key="8">
    <source>
        <dbReference type="Google" id="ProtNLM"/>
    </source>
</evidence>
<evidence type="ECO:0000256" key="5">
    <source>
        <dbReference type="SAM" id="Phobius"/>
    </source>
</evidence>
<protein>
    <recommendedName>
        <fullName evidence="8">PQ-loop repeat family protein / transmembrane family protein</fullName>
    </recommendedName>
</protein>
<dbReference type="FunFam" id="1.20.1280.290:FF:000012">
    <property type="entry name" value="Vacuolar membrane PQ loop repeat protein"/>
    <property type="match status" value="1"/>
</dbReference>
<comment type="subcellular location">
    <subcellularLocation>
        <location evidence="1">Membrane</location>
        <topology evidence="1">Multi-pass membrane protein</topology>
    </subcellularLocation>
</comment>
<proteinExistence type="predicted"/>
<gene>
    <name evidence="6" type="ORF">DM860_010674</name>
</gene>
<reference evidence="6 7" key="1">
    <citation type="submission" date="2018-06" db="EMBL/GenBank/DDBJ databases">
        <title>The Genome of Cuscuta australis (Dodder) Provides Insight into the Evolution of Plant Parasitism.</title>
        <authorList>
            <person name="Liu H."/>
        </authorList>
    </citation>
    <scope>NUCLEOTIDE SEQUENCE [LARGE SCALE GENOMIC DNA]</scope>
    <source>
        <strain evidence="7">cv. Yunnan</strain>
        <tissue evidence="6">Vines</tissue>
    </source>
</reference>
<dbReference type="GO" id="GO:0015174">
    <property type="term" value="F:basic amino acid transmembrane transporter activity"/>
    <property type="evidence" value="ECO:0007669"/>
    <property type="project" value="UniProtKB-ARBA"/>
</dbReference>
<keyword evidence="2 5" id="KW-0812">Transmembrane</keyword>
<evidence type="ECO:0000256" key="3">
    <source>
        <dbReference type="ARBA" id="ARBA00022989"/>
    </source>
</evidence>
<accession>A0A328E3G5</accession>
<evidence type="ECO:0000256" key="2">
    <source>
        <dbReference type="ARBA" id="ARBA00022692"/>
    </source>
</evidence>
<dbReference type="InterPro" id="IPR006603">
    <property type="entry name" value="PQ-loop_rpt"/>
</dbReference>
<dbReference type="Pfam" id="PF04193">
    <property type="entry name" value="PQ-loop"/>
    <property type="match status" value="2"/>
</dbReference>
<evidence type="ECO:0000313" key="6">
    <source>
        <dbReference type="EMBL" id="RAL51956.1"/>
    </source>
</evidence>
<dbReference type="Gene3D" id="1.20.1280.290">
    <property type="match status" value="2"/>
</dbReference>
<sequence>MLLRKRSRAGECCGGGGGDMAMCGMGMDEQRRKCSQWAAEHMGYCLCGTKDGVSLVLGALSVLSWVVAEIPQIITNFRDKSTEGLSFWFLITWIIGDLCNIFGCLLEPATLPTQLYMAMFFALTTFFLAGQALYYSHIYPRLKSNRRSHKADEDGIFEKRMEHNYTAEIIPSNHPSGLSAGKSIPASGAIPSSPIPLPRSSNSSSLEKDLYYKSARSLSMSHTPPVGSFPSHKALVTDVEKHSVTTPLLGEVLPAHSPPTPKPKSMLCVASLLTCLVGGWNHHNTKNTNSGIFLQKQTGRVLLLGRKLLQENGGLLLHSQSHQINGIAAVLGWAMAVIYIGGRLPQIRLNVRRGNVEGLNPLMFMFALFGNISYVASILVSSLDWSKIGPNMPWLVDASGCVLLDTFILIQFFYYRNRVRRGVEIKHGNGSH</sequence>
<feature type="transmembrane region" description="Helical" evidence="5">
    <location>
        <begin position="85"/>
        <end position="103"/>
    </location>
</feature>
<feature type="transmembrane region" description="Helical" evidence="5">
    <location>
        <begin position="362"/>
        <end position="382"/>
    </location>
</feature>
<organism evidence="6 7">
    <name type="scientific">Cuscuta australis</name>
    <dbReference type="NCBI Taxonomy" id="267555"/>
    <lineage>
        <taxon>Eukaryota</taxon>
        <taxon>Viridiplantae</taxon>
        <taxon>Streptophyta</taxon>
        <taxon>Embryophyta</taxon>
        <taxon>Tracheophyta</taxon>
        <taxon>Spermatophyta</taxon>
        <taxon>Magnoliopsida</taxon>
        <taxon>eudicotyledons</taxon>
        <taxon>Gunneridae</taxon>
        <taxon>Pentapetalae</taxon>
        <taxon>asterids</taxon>
        <taxon>lamiids</taxon>
        <taxon>Solanales</taxon>
        <taxon>Convolvulaceae</taxon>
        <taxon>Cuscuteae</taxon>
        <taxon>Cuscuta</taxon>
        <taxon>Cuscuta subgen. Grammica</taxon>
        <taxon>Cuscuta sect. Cleistogrammica</taxon>
    </lineage>
</organism>
<evidence type="ECO:0000313" key="7">
    <source>
        <dbReference type="Proteomes" id="UP000249390"/>
    </source>
</evidence>
<comment type="caution">
    <text evidence="6">The sequence shown here is derived from an EMBL/GenBank/DDBJ whole genome shotgun (WGS) entry which is preliminary data.</text>
</comment>
<feature type="transmembrane region" description="Helical" evidence="5">
    <location>
        <begin position="115"/>
        <end position="136"/>
    </location>
</feature>
<evidence type="ECO:0000256" key="4">
    <source>
        <dbReference type="ARBA" id="ARBA00023136"/>
    </source>
</evidence>
<feature type="transmembrane region" description="Helical" evidence="5">
    <location>
        <begin position="394"/>
        <end position="415"/>
    </location>
</feature>
<keyword evidence="4 5" id="KW-0472">Membrane</keyword>
<dbReference type="AlphaFoldDB" id="A0A328E3G5"/>
<evidence type="ECO:0000256" key="1">
    <source>
        <dbReference type="ARBA" id="ARBA00004141"/>
    </source>
</evidence>
<keyword evidence="3 5" id="KW-1133">Transmembrane helix</keyword>
<dbReference type="GO" id="GO:0098852">
    <property type="term" value="C:lytic vacuole membrane"/>
    <property type="evidence" value="ECO:0007669"/>
    <property type="project" value="UniProtKB-ARBA"/>
</dbReference>
<dbReference type="FunFam" id="1.20.1280.290:FF:000009">
    <property type="entry name" value="PQ loop repeat family protein"/>
    <property type="match status" value="1"/>
</dbReference>
<dbReference type="InterPro" id="IPR051415">
    <property type="entry name" value="LAAT-1"/>
</dbReference>
<dbReference type="EMBL" id="NQVE01000046">
    <property type="protein sequence ID" value="RAL51956.1"/>
    <property type="molecule type" value="Genomic_DNA"/>
</dbReference>
<keyword evidence="7" id="KW-1185">Reference proteome</keyword>
<dbReference type="SMART" id="SM00679">
    <property type="entry name" value="CTNS"/>
    <property type="match status" value="2"/>
</dbReference>